<evidence type="ECO:0000313" key="2">
    <source>
        <dbReference type="EMBL" id="MFD0913829.1"/>
    </source>
</evidence>
<gene>
    <name evidence="2" type="ORF">ACFQ1Z_09755</name>
</gene>
<evidence type="ECO:0000313" key="3">
    <source>
        <dbReference type="Proteomes" id="UP001597128"/>
    </source>
</evidence>
<organism evidence="2 3">
    <name type="scientific">Methylophilus luteus</name>
    <dbReference type="NCBI Taxonomy" id="640108"/>
    <lineage>
        <taxon>Bacteria</taxon>
        <taxon>Pseudomonadati</taxon>
        <taxon>Pseudomonadota</taxon>
        <taxon>Betaproteobacteria</taxon>
        <taxon>Nitrosomonadales</taxon>
        <taxon>Methylophilaceae</taxon>
        <taxon>Methylophilus</taxon>
    </lineage>
</organism>
<dbReference type="SUPFAM" id="SSF54427">
    <property type="entry name" value="NTF2-like"/>
    <property type="match status" value="1"/>
</dbReference>
<name>A0ABW3FAJ0_9PROT</name>
<dbReference type="Proteomes" id="UP001597128">
    <property type="component" value="Unassembled WGS sequence"/>
</dbReference>
<dbReference type="Gene3D" id="3.10.450.50">
    <property type="match status" value="1"/>
</dbReference>
<protein>
    <submittedName>
        <fullName evidence="2">YybH family protein</fullName>
    </submittedName>
</protein>
<dbReference type="InterPro" id="IPR037401">
    <property type="entry name" value="SnoaL-like"/>
</dbReference>
<reference evidence="3" key="1">
    <citation type="journal article" date="2019" name="Int. J. Syst. Evol. Microbiol.">
        <title>The Global Catalogue of Microorganisms (GCM) 10K type strain sequencing project: providing services to taxonomists for standard genome sequencing and annotation.</title>
        <authorList>
            <consortium name="The Broad Institute Genomics Platform"/>
            <consortium name="The Broad Institute Genome Sequencing Center for Infectious Disease"/>
            <person name="Wu L."/>
            <person name="Ma J."/>
        </authorList>
    </citation>
    <scope>NUCLEOTIDE SEQUENCE [LARGE SCALE GENOMIC DNA]</scope>
    <source>
        <strain evidence="3">CCUG 58412</strain>
    </source>
</reference>
<proteinExistence type="predicted"/>
<sequence>MTTVVDTLKTLNTQFDAAFNSKNTQAIAALYAETAIALPAPAGEPVKGRQAIADFFGGLIQAGVIEHALTMKEAIVTDSLATQTGNWAGAMVGEDGVKQQFGGNVQVVFQKQADGQWLAVTHIWN</sequence>
<evidence type="ECO:0000259" key="1">
    <source>
        <dbReference type="Pfam" id="PF12680"/>
    </source>
</evidence>
<accession>A0ABW3FAJ0</accession>
<dbReference type="Pfam" id="PF12680">
    <property type="entry name" value="SnoaL_2"/>
    <property type="match status" value="1"/>
</dbReference>
<feature type="domain" description="SnoaL-like" evidence="1">
    <location>
        <begin position="14"/>
        <end position="118"/>
    </location>
</feature>
<dbReference type="RefSeq" id="WP_379057280.1">
    <property type="nucleotide sequence ID" value="NZ_JBHTKB010000002.1"/>
</dbReference>
<keyword evidence="3" id="KW-1185">Reference proteome</keyword>
<dbReference type="EMBL" id="JBHTKB010000002">
    <property type="protein sequence ID" value="MFD0913829.1"/>
    <property type="molecule type" value="Genomic_DNA"/>
</dbReference>
<comment type="caution">
    <text evidence="2">The sequence shown here is derived from an EMBL/GenBank/DDBJ whole genome shotgun (WGS) entry which is preliminary data.</text>
</comment>
<dbReference type="InterPro" id="IPR032710">
    <property type="entry name" value="NTF2-like_dom_sf"/>
</dbReference>